<protein>
    <submittedName>
        <fullName evidence="3">Uncharacterized protein</fullName>
    </submittedName>
</protein>
<evidence type="ECO:0000313" key="2">
    <source>
        <dbReference type="EMBL" id="MDT2596377.1"/>
    </source>
</evidence>
<proteinExistence type="predicted"/>
<evidence type="ECO:0000313" key="5">
    <source>
        <dbReference type="Proteomes" id="UP001256547"/>
    </source>
</evidence>
<organism evidence="3 4">
    <name type="scientific">Enterococcus dongliensis</name>
    <dbReference type="NCBI Taxonomy" id="2559925"/>
    <lineage>
        <taxon>Bacteria</taxon>
        <taxon>Bacillati</taxon>
        <taxon>Bacillota</taxon>
        <taxon>Bacilli</taxon>
        <taxon>Lactobacillales</taxon>
        <taxon>Enterococcaceae</taxon>
        <taxon>Enterococcus</taxon>
    </lineage>
</organism>
<evidence type="ECO:0000313" key="4">
    <source>
        <dbReference type="Proteomes" id="UP001245561"/>
    </source>
</evidence>
<keyword evidence="1" id="KW-0812">Transmembrane</keyword>
<dbReference type="EMBL" id="JARPYR010000007">
    <property type="protein sequence ID" value="MDT2596377.1"/>
    <property type="molecule type" value="Genomic_DNA"/>
</dbReference>
<sequence length="64" mass="7177">MMKEYPIVVRILAVIGLFLVGSLLLSIVGPIFAGLIKLFFKIAIPLALAYLLVNWLTKRRGQTY</sequence>
<keyword evidence="5" id="KW-1185">Reference proteome</keyword>
<keyword evidence="1" id="KW-0472">Membrane</keyword>
<feature type="transmembrane region" description="Helical" evidence="1">
    <location>
        <begin position="7"/>
        <end position="32"/>
    </location>
</feature>
<accession>A0AAW8TJL4</accession>
<evidence type="ECO:0000313" key="3">
    <source>
        <dbReference type="EMBL" id="MDT2636998.1"/>
    </source>
</evidence>
<name>A0AAW8TJL4_9ENTE</name>
<gene>
    <name evidence="3" type="ORF">P7D36_05660</name>
    <name evidence="2" type="ORF">P7D39_04965</name>
</gene>
<feature type="transmembrane region" description="Helical" evidence="1">
    <location>
        <begin position="38"/>
        <end position="57"/>
    </location>
</feature>
<keyword evidence="1" id="KW-1133">Transmembrane helix</keyword>
<dbReference type="Proteomes" id="UP001256547">
    <property type="component" value="Unassembled WGS sequence"/>
</dbReference>
<evidence type="ECO:0000256" key="1">
    <source>
        <dbReference type="SAM" id="Phobius"/>
    </source>
</evidence>
<dbReference type="EMBL" id="JARPYT010000006">
    <property type="protein sequence ID" value="MDT2636998.1"/>
    <property type="molecule type" value="Genomic_DNA"/>
</dbReference>
<reference evidence="3 5" key="1">
    <citation type="submission" date="2023-03" db="EMBL/GenBank/DDBJ databases">
        <authorList>
            <person name="Shen W."/>
            <person name="Cai J."/>
        </authorList>
    </citation>
    <scope>NUCLEOTIDE SEQUENCE</scope>
    <source>
        <strain evidence="3">P55-2</strain>
        <strain evidence="2 5">P72-2</strain>
    </source>
</reference>
<comment type="caution">
    <text evidence="3">The sequence shown here is derived from an EMBL/GenBank/DDBJ whole genome shotgun (WGS) entry which is preliminary data.</text>
</comment>
<dbReference type="AlphaFoldDB" id="A0AAW8TJL4"/>
<dbReference type="Proteomes" id="UP001245561">
    <property type="component" value="Unassembled WGS sequence"/>
</dbReference>
<dbReference type="RefSeq" id="WP_137603663.1">
    <property type="nucleotide sequence ID" value="NZ_JARPYR010000007.1"/>
</dbReference>